<dbReference type="InterPro" id="IPR011993">
    <property type="entry name" value="PH-like_dom_sf"/>
</dbReference>
<evidence type="ECO:0000256" key="8">
    <source>
        <dbReference type="SAM" id="MobiDB-lite"/>
    </source>
</evidence>
<feature type="compositionally biased region" description="Polar residues" evidence="8">
    <location>
        <begin position="1289"/>
        <end position="1298"/>
    </location>
</feature>
<feature type="compositionally biased region" description="Basic and acidic residues" evidence="8">
    <location>
        <begin position="1"/>
        <end position="15"/>
    </location>
</feature>
<dbReference type="Gene3D" id="2.30.29.30">
    <property type="entry name" value="Pleckstrin-homology domain (PH domain)/Phosphotyrosine-binding domain (PTB)"/>
    <property type="match status" value="1"/>
</dbReference>
<proteinExistence type="predicted"/>
<name>W9Y4B6_9EURO</name>
<keyword evidence="11" id="KW-1185">Reference proteome</keyword>
<feature type="compositionally biased region" description="Polar residues" evidence="8">
    <location>
        <begin position="652"/>
        <end position="666"/>
    </location>
</feature>
<evidence type="ECO:0000256" key="4">
    <source>
        <dbReference type="ARBA" id="ARBA00022927"/>
    </source>
</evidence>
<feature type="compositionally biased region" description="Polar residues" evidence="8">
    <location>
        <begin position="1126"/>
        <end position="1141"/>
    </location>
</feature>
<feature type="compositionally biased region" description="Low complexity" evidence="8">
    <location>
        <begin position="470"/>
        <end position="494"/>
    </location>
</feature>
<feature type="compositionally biased region" description="Polar residues" evidence="8">
    <location>
        <begin position="442"/>
        <end position="453"/>
    </location>
</feature>
<dbReference type="GO" id="GO:0005643">
    <property type="term" value="C:nuclear pore"/>
    <property type="evidence" value="ECO:0007669"/>
    <property type="project" value="UniProtKB-SubCell"/>
</dbReference>
<feature type="compositionally biased region" description="Low complexity" evidence="8">
    <location>
        <begin position="233"/>
        <end position="260"/>
    </location>
</feature>
<keyword evidence="5" id="KW-0811">Translocation</keyword>
<feature type="compositionally biased region" description="Polar residues" evidence="8">
    <location>
        <begin position="155"/>
        <end position="195"/>
    </location>
</feature>
<dbReference type="InterPro" id="IPR015007">
    <property type="entry name" value="NUP2/50/61"/>
</dbReference>
<keyword evidence="7" id="KW-0539">Nucleus</keyword>
<dbReference type="EMBL" id="AMGY01000003">
    <property type="protein sequence ID" value="EXJ87328.1"/>
    <property type="molecule type" value="Genomic_DNA"/>
</dbReference>
<feature type="compositionally biased region" description="Low complexity" evidence="8">
    <location>
        <begin position="401"/>
        <end position="421"/>
    </location>
</feature>
<dbReference type="CDD" id="cd13170">
    <property type="entry name" value="RanBD_NUP50"/>
    <property type="match status" value="1"/>
</dbReference>
<feature type="compositionally biased region" description="Basic and acidic residues" evidence="8">
    <location>
        <begin position="1034"/>
        <end position="1043"/>
    </location>
</feature>
<feature type="compositionally biased region" description="Polar residues" evidence="8">
    <location>
        <begin position="299"/>
        <end position="367"/>
    </location>
</feature>
<dbReference type="OrthoDB" id="185618at2759"/>
<evidence type="ECO:0000259" key="9">
    <source>
        <dbReference type="PROSITE" id="PS50196"/>
    </source>
</evidence>
<accession>W9Y4B6</accession>
<dbReference type="PROSITE" id="PS50196">
    <property type="entry name" value="RANBD1"/>
    <property type="match status" value="1"/>
</dbReference>
<feature type="compositionally biased region" description="Low complexity" evidence="8">
    <location>
        <begin position="1177"/>
        <end position="1194"/>
    </location>
</feature>
<feature type="compositionally biased region" description="Low complexity" evidence="8">
    <location>
        <begin position="632"/>
        <end position="642"/>
    </location>
</feature>
<dbReference type="InterPro" id="IPR053074">
    <property type="entry name" value="NPC_Nucleoporin"/>
</dbReference>
<dbReference type="InterPro" id="IPR000156">
    <property type="entry name" value="Ran_bind_dom"/>
</dbReference>
<dbReference type="Pfam" id="PF00638">
    <property type="entry name" value="Ran_BP1"/>
    <property type="match status" value="1"/>
</dbReference>
<feature type="domain" description="RanBD1" evidence="9">
    <location>
        <begin position="1352"/>
        <end position="1499"/>
    </location>
</feature>
<feature type="compositionally biased region" description="Polar residues" evidence="8">
    <location>
        <begin position="581"/>
        <end position="611"/>
    </location>
</feature>
<feature type="compositionally biased region" description="Low complexity" evidence="8">
    <location>
        <begin position="1332"/>
        <end position="1346"/>
    </location>
</feature>
<dbReference type="GeneID" id="19168407"/>
<dbReference type="RefSeq" id="XP_007732607.1">
    <property type="nucleotide sequence ID" value="XM_007734417.1"/>
</dbReference>
<evidence type="ECO:0000256" key="7">
    <source>
        <dbReference type="ARBA" id="ARBA00023242"/>
    </source>
</evidence>
<organism evidence="10 11">
    <name type="scientific">Capronia epimyces CBS 606.96</name>
    <dbReference type="NCBI Taxonomy" id="1182542"/>
    <lineage>
        <taxon>Eukaryota</taxon>
        <taxon>Fungi</taxon>
        <taxon>Dikarya</taxon>
        <taxon>Ascomycota</taxon>
        <taxon>Pezizomycotina</taxon>
        <taxon>Eurotiomycetes</taxon>
        <taxon>Chaetothyriomycetidae</taxon>
        <taxon>Chaetothyriales</taxon>
        <taxon>Herpotrichiellaceae</taxon>
        <taxon>Capronia</taxon>
    </lineage>
</organism>
<evidence type="ECO:0000313" key="10">
    <source>
        <dbReference type="EMBL" id="EXJ87328.1"/>
    </source>
</evidence>
<feature type="region of interest" description="Disordered" evidence="8">
    <location>
        <begin position="811"/>
        <end position="831"/>
    </location>
</feature>
<feature type="region of interest" description="Disordered" evidence="8">
    <location>
        <begin position="1325"/>
        <end position="1379"/>
    </location>
</feature>
<comment type="caution">
    <text evidence="10">The sequence shown here is derived from an EMBL/GenBank/DDBJ whole genome shotgun (WGS) entry which is preliminary data.</text>
</comment>
<feature type="compositionally biased region" description="Polar residues" evidence="8">
    <location>
        <begin position="71"/>
        <end position="139"/>
    </location>
</feature>
<keyword evidence="4" id="KW-0653">Protein transport</keyword>
<reference evidence="10 11" key="1">
    <citation type="submission" date="2013-03" db="EMBL/GenBank/DDBJ databases">
        <title>The Genome Sequence of Capronia epimyces CBS 606.96.</title>
        <authorList>
            <consortium name="The Broad Institute Genomics Platform"/>
            <person name="Cuomo C."/>
            <person name="de Hoog S."/>
            <person name="Gorbushina A."/>
            <person name="Walker B."/>
            <person name="Young S.K."/>
            <person name="Zeng Q."/>
            <person name="Gargeya S."/>
            <person name="Fitzgerald M."/>
            <person name="Haas B."/>
            <person name="Abouelleil A."/>
            <person name="Allen A.W."/>
            <person name="Alvarado L."/>
            <person name="Arachchi H.M."/>
            <person name="Berlin A.M."/>
            <person name="Chapman S.B."/>
            <person name="Gainer-Dewar J."/>
            <person name="Goldberg J."/>
            <person name="Griggs A."/>
            <person name="Gujja S."/>
            <person name="Hansen M."/>
            <person name="Howarth C."/>
            <person name="Imamovic A."/>
            <person name="Ireland A."/>
            <person name="Larimer J."/>
            <person name="McCowan C."/>
            <person name="Murphy C."/>
            <person name="Pearson M."/>
            <person name="Poon T.W."/>
            <person name="Priest M."/>
            <person name="Roberts A."/>
            <person name="Saif S."/>
            <person name="Shea T."/>
            <person name="Sisk P."/>
            <person name="Sykes S."/>
            <person name="Wortman J."/>
            <person name="Nusbaum C."/>
            <person name="Birren B."/>
        </authorList>
    </citation>
    <scope>NUCLEOTIDE SEQUENCE [LARGE SCALE GENOMIC DNA]</scope>
    <source>
        <strain evidence="10 11">CBS 606.96</strain>
    </source>
</reference>
<feature type="compositionally biased region" description="Acidic residues" evidence="8">
    <location>
        <begin position="1069"/>
        <end position="1083"/>
    </location>
</feature>
<dbReference type="Pfam" id="PF08911">
    <property type="entry name" value="NUP50"/>
    <property type="match status" value="1"/>
</dbReference>
<dbReference type="SUPFAM" id="SSF50729">
    <property type="entry name" value="PH domain-like"/>
    <property type="match status" value="1"/>
</dbReference>
<dbReference type="PANTHER" id="PTHR38697">
    <property type="entry name" value="NUCLEAR PORE COMPLEX PROTEIN SIMILAR TO S. CEREVISIAE NUP2 (EUROFUNG)"/>
    <property type="match status" value="1"/>
</dbReference>
<dbReference type="eggNOG" id="KOG0866">
    <property type="taxonomic scope" value="Eukaryota"/>
</dbReference>
<evidence type="ECO:0000313" key="11">
    <source>
        <dbReference type="Proteomes" id="UP000019478"/>
    </source>
</evidence>
<feature type="region of interest" description="Disordered" evidence="8">
    <location>
        <begin position="922"/>
        <end position="1298"/>
    </location>
</feature>
<keyword evidence="3" id="KW-0509">mRNA transport</keyword>
<feature type="compositionally biased region" description="Polar residues" evidence="8">
    <location>
        <begin position="819"/>
        <end position="831"/>
    </location>
</feature>
<sequence length="1499" mass="155304">MPKRGAEEYITKEHGSVANSDSGQEKPKMSTAAQLARRKIAVPKGRLNANRTSQNPPLGIGSANPFGKDAPQQTFSNINGGISFGASQSFPPDPSGTNTGFNFQPPQSSTFTFGAPSSTPNPFVSLNGTGDAPNTQQPDISMESPQKKPAFGNAFGSNNTTNTMGSGFTFAQTPQKQSNGPFTFGLNQTANESTGSSGGGLFGRTSKPEDSQPLNNPFGPPSKSQPSFTGFGQPASTPQSPASSFTFGQDTSTAAASTSAPSFGFGQSTSVPQSPLPSFGGGDAIGTKSSTEPPKLAFGQSSTTAHGQASASSFGATSNTTGSSNIFGSGNAGSGQTPSVAFGSSTASNPFPFGQSQPASTQSNAFSSFGAAKSDETKAASSLFGSSATTPQPAAETQRRSASPAKSSAPSSSGATTEASTNPFADLFAGAGTPPIAPVSKPTFSFSTTSNPAGSFDANTLPAASPAPKPTFTFGTTTKPASTSEATDATQTAPAPTPTFSFGGASQVSKPGEAGSAPASKTPSFFGTTNQPSTQSARAVEPQPSEPKPSSGFAFGHQSASSDKPGDASKPVSSGGLFSPAKNTTNGASNQQNMSNLFSTTPKPTADTSNKPAGAAATQPSSIPSSVDRLGQAQTQQAQSAQNLIRSKPSSEKSNLFQSSSTNQDQIMGGDVDQSLSASEPVKRPVYTKAPPFIPSHLDAERFREYDRNYRLHSLNAGLQKKLASLDPRSHDFDNLVRHYVAARDSIGASLGMYTRNVAGTKRKGDRIDVNNEGHVQNKRTRSDNSQQVSAQSKPTVASFDTGIACQGPGFALSPAPNNPVQEAGSSKATKATAQLNEMIPAASSNTTAGHSEQAGQDTNSFSLKATHSITSASSTTPTKSPPKMPTFEVPKLVGGNINFMNAFGQKAKENAEKFEQSLIEKRKAEDFDSDEDDEEAFRKQAEEEMQAKRAKIDAIAKAGFTPTFGSGNKSPPKPLFNFGSKSEGAKNPESSRPAFSAFTATAASPNPFAALNSTDTSGDQSQQGDDEEDDDSESNRSIKDGAEGGDEEGSESSDDNDEEGEHDHQGDEALEDQEENDGDDNDFQAALDRSRKHSNTGKSLFERIEPNPTMKNGAFTNGDTKDSGSESSPVLQPAKNSSFPPSVWGSHIGKSTPEAPTFSPLTPAAGATKSTYKPSATFSFTPTAPNTTSTPTPGASIFAGGLTKGGPVPGEGLFGSRPSTPSNVEKNSNLAKSILTSPPGTDNTWKAGGPISFANGEKNQNAPTFQFTAPSPGEKDSSTQKPFGSLFGTPSTASKDTETTNQVGFQFGVPVPIPAPGFLGAISHLGGGSGTSSAGSSRATSPGTTDNESVATNETDETPEDTQAASLMESRAGEENESCLWEGRSKALMFVNEEMAEGTKLAANDWNSMGVGQIRVLKDNTTGKTRVVFRVEPNANILINSHLVEGVTYENIPSTKSGAVRGALIYKGNLVRWVFKVKSPDMAIELAKFLEDNKKASV</sequence>
<feature type="compositionally biased region" description="Gly residues" evidence="8">
    <location>
        <begin position="1203"/>
        <end position="1214"/>
    </location>
</feature>
<feature type="compositionally biased region" description="Polar residues" evidence="8">
    <location>
        <begin position="1218"/>
        <end position="1245"/>
    </location>
</feature>
<dbReference type="STRING" id="1182542.W9Y4B6"/>
<keyword evidence="6" id="KW-0906">Nuclear pore complex</keyword>
<dbReference type="SMART" id="SM00160">
    <property type="entry name" value="RanBD"/>
    <property type="match status" value="1"/>
</dbReference>
<evidence type="ECO:0000256" key="1">
    <source>
        <dbReference type="ARBA" id="ARBA00004567"/>
    </source>
</evidence>
<feature type="compositionally biased region" description="Polar residues" evidence="8">
    <location>
        <begin position="379"/>
        <end position="392"/>
    </location>
</feature>
<evidence type="ECO:0000256" key="2">
    <source>
        <dbReference type="ARBA" id="ARBA00022448"/>
    </source>
</evidence>
<feature type="compositionally biased region" description="Low complexity" evidence="8">
    <location>
        <begin position="994"/>
        <end position="1024"/>
    </location>
</feature>
<dbReference type="GO" id="GO:0015031">
    <property type="term" value="P:protein transport"/>
    <property type="evidence" value="ECO:0007669"/>
    <property type="project" value="UniProtKB-KW"/>
</dbReference>
<feature type="compositionally biased region" description="Basic and acidic residues" evidence="8">
    <location>
        <begin position="937"/>
        <end position="955"/>
    </location>
</feature>
<comment type="subcellular location">
    <subcellularLocation>
        <location evidence="1">Nucleus</location>
        <location evidence="1">Nuclear pore complex</location>
    </subcellularLocation>
</comment>
<feature type="compositionally biased region" description="Acidic residues" evidence="8">
    <location>
        <begin position="1044"/>
        <end position="1061"/>
    </location>
</feature>
<evidence type="ECO:0000256" key="3">
    <source>
        <dbReference type="ARBA" id="ARBA00022816"/>
    </source>
</evidence>
<feature type="compositionally biased region" description="Polar residues" evidence="8">
    <location>
        <begin position="519"/>
        <end position="537"/>
    </location>
</feature>
<feature type="region of interest" description="Disordered" evidence="8">
    <location>
        <begin position="1"/>
        <end position="677"/>
    </location>
</feature>
<dbReference type="HOGENOM" id="CLU_245248_0_0_1"/>
<gene>
    <name evidence="10" type="ORF">A1O3_04287</name>
</gene>
<keyword evidence="2" id="KW-0813">Transport</keyword>
<feature type="region of interest" description="Disordered" evidence="8">
    <location>
        <begin position="763"/>
        <end position="796"/>
    </location>
</feature>
<dbReference type="GO" id="GO:0051028">
    <property type="term" value="P:mRNA transport"/>
    <property type="evidence" value="ECO:0007669"/>
    <property type="project" value="UniProtKB-KW"/>
</dbReference>
<protein>
    <recommendedName>
        <fullName evidence="9">RanBD1 domain-containing protein</fullName>
    </recommendedName>
</protein>
<evidence type="ECO:0000256" key="6">
    <source>
        <dbReference type="ARBA" id="ARBA00023132"/>
    </source>
</evidence>
<feature type="compositionally biased region" description="Polar residues" evidence="8">
    <location>
        <begin position="1258"/>
        <end position="1270"/>
    </location>
</feature>
<feature type="compositionally biased region" description="Polar residues" evidence="8">
    <location>
        <begin position="784"/>
        <end position="796"/>
    </location>
</feature>
<evidence type="ECO:0000256" key="5">
    <source>
        <dbReference type="ARBA" id="ARBA00023010"/>
    </source>
</evidence>
<dbReference type="PANTHER" id="PTHR38697:SF1">
    <property type="entry name" value="NUCLEAR PORE COMPLEX PROTEIN SIMILAR TO S. CEREVISIAE NUP2 (EUROFUNG)"/>
    <property type="match status" value="1"/>
</dbReference>
<dbReference type="Proteomes" id="UP000019478">
    <property type="component" value="Unassembled WGS sequence"/>
</dbReference>